<proteinExistence type="inferred from homology"/>
<feature type="transmembrane region" description="Helical" evidence="6">
    <location>
        <begin position="6"/>
        <end position="25"/>
    </location>
</feature>
<keyword evidence="8" id="KW-1185">Reference proteome</keyword>
<reference evidence="7 8" key="1">
    <citation type="submission" date="2023-01" db="EMBL/GenBank/DDBJ databases">
        <authorList>
            <person name="Whitehead M."/>
        </authorList>
    </citation>
    <scope>NUCLEOTIDE SEQUENCE [LARGE SCALE GENOMIC DNA]</scope>
</reference>
<dbReference type="Pfam" id="PF04791">
    <property type="entry name" value="LMBR1"/>
    <property type="match status" value="1"/>
</dbReference>
<dbReference type="PANTHER" id="PTHR21355">
    <property type="entry name" value="G-PROTEIN COUPLED RECEPTOR-ASSOCIATED PROTEIN LMBRD2"/>
    <property type="match status" value="1"/>
</dbReference>
<keyword evidence="5 6" id="KW-0472">Membrane</keyword>
<feature type="transmembrane region" description="Helical" evidence="6">
    <location>
        <begin position="103"/>
        <end position="123"/>
    </location>
</feature>
<evidence type="ECO:0000313" key="8">
    <source>
        <dbReference type="Proteomes" id="UP001160148"/>
    </source>
</evidence>
<feature type="transmembrane region" description="Helical" evidence="6">
    <location>
        <begin position="181"/>
        <end position="199"/>
    </location>
</feature>
<keyword evidence="3 6" id="KW-0812">Transmembrane</keyword>
<evidence type="ECO:0000256" key="6">
    <source>
        <dbReference type="SAM" id="Phobius"/>
    </source>
</evidence>
<feature type="transmembrane region" description="Helical" evidence="6">
    <location>
        <begin position="32"/>
        <end position="52"/>
    </location>
</feature>
<protein>
    <recommendedName>
        <fullName evidence="9">LMBR1 domain-containing protein 2</fullName>
    </recommendedName>
</protein>
<dbReference type="GO" id="GO:0016020">
    <property type="term" value="C:membrane"/>
    <property type="evidence" value="ECO:0007669"/>
    <property type="project" value="UniProtKB-SubCell"/>
</dbReference>
<organism evidence="7 8">
    <name type="scientific">Macrosiphum euphorbiae</name>
    <name type="common">potato aphid</name>
    <dbReference type="NCBI Taxonomy" id="13131"/>
    <lineage>
        <taxon>Eukaryota</taxon>
        <taxon>Metazoa</taxon>
        <taxon>Ecdysozoa</taxon>
        <taxon>Arthropoda</taxon>
        <taxon>Hexapoda</taxon>
        <taxon>Insecta</taxon>
        <taxon>Pterygota</taxon>
        <taxon>Neoptera</taxon>
        <taxon>Paraneoptera</taxon>
        <taxon>Hemiptera</taxon>
        <taxon>Sternorrhyncha</taxon>
        <taxon>Aphidomorpha</taxon>
        <taxon>Aphidoidea</taxon>
        <taxon>Aphididae</taxon>
        <taxon>Macrosiphini</taxon>
        <taxon>Macrosiphum</taxon>
    </lineage>
</organism>
<evidence type="ECO:0000313" key="7">
    <source>
        <dbReference type="EMBL" id="CAI6367477.1"/>
    </source>
</evidence>
<comment type="caution">
    <text evidence="7">The sequence shown here is derived from an EMBL/GenBank/DDBJ whole genome shotgun (WGS) entry which is preliminary data.</text>
</comment>
<dbReference type="Proteomes" id="UP001160148">
    <property type="component" value="Unassembled WGS sequence"/>
</dbReference>
<dbReference type="InterPro" id="IPR051584">
    <property type="entry name" value="GPCR-associated_LMBR1"/>
</dbReference>
<dbReference type="PANTHER" id="PTHR21355:SF0">
    <property type="entry name" value="G-PROTEIN COUPLED RECEPTOR-ASSOCIATED PROTEIN LMBRD2"/>
    <property type="match status" value="1"/>
</dbReference>
<evidence type="ECO:0000256" key="4">
    <source>
        <dbReference type="ARBA" id="ARBA00022989"/>
    </source>
</evidence>
<name>A0AAV0XHE0_9HEMI</name>
<evidence type="ECO:0000256" key="1">
    <source>
        <dbReference type="ARBA" id="ARBA00004141"/>
    </source>
</evidence>
<evidence type="ECO:0000256" key="5">
    <source>
        <dbReference type="ARBA" id="ARBA00023136"/>
    </source>
</evidence>
<feature type="transmembrane region" description="Helical" evidence="6">
    <location>
        <begin position="143"/>
        <end position="161"/>
    </location>
</feature>
<evidence type="ECO:0000256" key="2">
    <source>
        <dbReference type="ARBA" id="ARBA00010487"/>
    </source>
</evidence>
<accession>A0AAV0XHE0</accession>
<dbReference type="EMBL" id="CARXXK010000004">
    <property type="protein sequence ID" value="CAI6367477.1"/>
    <property type="molecule type" value="Genomic_DNA"/>
</dbReference>
<evidence type="ECO:0008006" key="9">
    <source>
        <dbReference type="Google" id="ProtNLM"/>
    </source>
</evidence>
<comment type="similarity">
    <text evidence="2">Belongs to the LIMR family.</text>
</comment>
<dbReference type="InterPro" id="IPR006876">
    <property type="entry name" value="LMBR1-like_membr_prot"/>
</dbReference>
<sequence>MTVGIFSAEVIFAFILTTVLLNRYGNWKTQNIVVTTAVLIAWYFSLLIIFVLPIDISLAAYRKCVQDGHNHNDNTTNSSHELSACNKPWSYVPESTLPKMWRVVYWTSQFLTWFIMPVMQYYVKSGEFTLKDKLKNAIKSNTLYYSTLLLIVTILIVYIALKPGVHLDWQKLKAIASSASNTWGLFLLILLLGIALVDIPRELWRSSQIDYTLRKVYFKLSKLNTEKLESEGALEDVLESIKSVSISMSPNDPLYDCFQIILKKVPEDQRDFLKNVRSNSRNHTTPSIGMLTRLHKQVIQE</sequence>
<keyword evidence="4 6" id="KW-1133">Transmembrane helix</keyword>
<comment type="subcellular location">
    <subcellularLocation>
        <location evidence="1">Membrane</location>
        <topology evidence="1">Multi-pass membrane protein</topology>
    </subcellularLocation>
</comment>
<gene>
    <name evidence="7" type="ORF">MEUPH1_LOCUS21948</name>
</gene>
<dbReference type="AlphaFoldDB" id="A0AAV0XHE0"/>
<evidence type="ECO:0000256" key="3">
    <source>
        <dbReference type="ARBA" id="ARBA00022692"/>
    </source>
</evidence>